<organism evidence="1 2">
    <name type="scientific">Methylotuvimicrobium buryatense</name>
    <name type="common">Methylomicrobium buryatense</name>
    <dbReference type="NCBI Taxonomy" id="95641"/>
    <lineage>
        <taxon>Bacteria</taxon>
        <taxon>Pseudomonadati</taxon>
        <taxon>Pseudomonadota</taxon>
        <taxon>Gammaproteobacteria</taxon>
        <taxon>Methylococcales</taxon>
        <taxon>Methylococcaceae</taxon>
        <taxon>Methylotuvimicrobium</taxon>
    </lineage>
</organism>
<evidence type="ECO:0000313" key="1">
    <source>
        <dbReference type="EMBL" id="QCW80936.1"/>
    </source>
</evidence>
<dbReference type="RefSeq" id="WP_014146642.1">
    <property type="nucleotide sequence ID" value="NZ_CP035467.1"/>
</dbReference>
<evidence type="ECO:0000313" key="2">
    <source>
        <dbReference type="Proteomes" id="UP000305881"/>
    </source>
</evidence>
<sequence>MSEQESNGGSGNIEQDGKSMHPLIKLGILSVGSKVGAEIILKLAKHPVLLMAMGIGSGLYINKHRKDILEAAQQLKDQGLAIVKKKD</sequence>
<dbReference type="AlphaFoldDB" id="A0A4P9UN85"/>
<proteinExistence type="predicted"/>
<dbReference type="Proteomes" id="UP000305881">
    <property type="component" value="Chromosome"/>
</dbReference>
<dbReference type="OrthoDB" id="5570919at2"/>
<keyword evidence="2" id="KW-1185">Reference proteome</keyword>
<reference evidence="2" key="1">
    <citation type="journal article" date="2019" name="J. Bacteriol.">
        <title>A Mutagenic Screen Identifies a TonB-Dependent Receptor Required for the Lanthanide Metal Switch in the Type I Methanotroph 'Methylotuvimicrobium buryatense' 5GB1C.</title>
        <authorList>
            <person name="Groom J.D."/>
            <person name="Ford S.M."/>
            <person name="Pesesky M.W."/>
            <person name="Lidstrom M.E."/>
        </authorList>
    </citation>
    <scope>NUCLEOTIDE SEQUENCE [LARGE SCALE GENOMIC DNA]</scope>
    <source>
        <strain evidence="2">5GB1C</strain>
    </source>
</reference>
<accession>A0A4P9UN85</accession>
<dbReference type="EMBL" id="CP035467">
    <property type="protein sequence ID" value="QCW80936.1"/>
    <property type="molecule type" value="Genomic_DNA"/>
</dbReference>
<protein>
    <submittedName>
        <fullName evidence="1">Uncharacterized protein</fullName>
    </submittedName>
</protein>
<gene>
    <name evidence="1" type="ORF">EQU24_00695</name>
</gene>
<name>A0A4P9UN85_METBY</name>
<dbReference type="KEGG" id="mbur:EQU24_00695"/>